<keyword evidence="2" id="KW-1185">Reference proteome</keyword>
<dbReference type="AlphaFoldDB" id="A0AAD7Y6M1"/>
<dbReference type="EMBL" id="JARGEI010000032">
    <property type="protein sequence ID" value="KAJ8704164.1"/>
    <property type="molecule type" value="Genomic_DNA"/>
</dbReference>
<evidence type="ECO:0000313" key="2">
    <source>
        <dbReference type="Proteomes" id="UP001231518"/>
    </source>
</evidence>
<evidence type="ECO:0000313" key="1">
    <source>
        <dbReference type="EMBL" id="KAJ8704164.1"/>
    </source>
</evidence>
<sequence length="116" mass="13916">MVRIQQQETCKPHFSNLDILTVPSLYILVLLTHLSKYIFEYETEDERQKRERSRRKGLELKQTTHLNVAKHSSYHKSLKLFNKLPTEIKGLVYKSEFHSKLKQFLLNKCLYHIDEL</sequence>
<proteinExistence type="predicted"/>
<name>A0AAD7Y6M1_MYTSE</name>
<comment type="caution">
    <text evidence="1">The sequence shown here is derived from an EMBL/GenBank/DDBJ whole genome shotgun (WGS) entry which is preliminary data.</text>
</comment>
<dbReference type="Proteomes" id="UP001231518">
    <property type="component" value="Chromosome 31"/>
</dbReference>
<protein>
    <submittedName>
        <fullName evidence="1">Uncharacterized protein</fullName>
    </submittedName>
</protein>
<accession>A0AAD7Y6M1</accession>
<organism evidence="1 2">
    <name type="scientific">Mythimna separata</name>
    <name type="common">Oriental armyworm</name>
    <name type="synonym">Pseudaletia separata</name>
    <dbReference type="NCBI Taxonomy" id="271217"/>
    <lineage>
        <taxon>Eukaryota</taxon>
        <taxon>Metazoa</taxon>
        <taxon>Ecdysozoa</taxon>
        <taxon>Arthropoda</taxon>
        <taxon>Hexapoda</taxon>
        <taxon>Insecta</taxon>
        <taxon>Pterygota</taxon>
        <taxon>Neoptera</taxon>
        <taxon>Endopterygota</taxon>
        <taxon>Lepidoptera</taxon>
        <taxon>Glossata</taxon>
        <taxon>Ditrysia</taxon>
        <taxon>Noctuoidea</taxon>
        <taxon>Noctuidae</taxon>
        <taxon>Noctuinae</taxon>
        <taxon>Hadenini</taxon>
        <taxon>Mythimna</taxon>
    </lineage>
</organism>
<reference evidence="1" key="1">
    <citation type="submission" date="2023-03" db="EMBL/GenBank/DDBJ databases">
        <title>Chromosome-level genomes of two armyworms, Mythimna separata and Mythimna loreyi, provide insights into the biosynthesis and reception of sex pheromones.</title>
        <authorList>
            <person name="Zhao H."/>
        </authorList>
    </citation>
    <scope>NUCLEOTIDE SEQUENCE</scope>
    <source>
        <strain evidence="1">BeijingLab</strain>
        <tissue evidence="1">Pupa</tissue>
    </source>
</reference>
<gene>
    <name evidence="1" type="ORF">PYW07_013458</name>
</gene>